<accession>A0A819VF71</accession>
<evidence type="ECO:0000313" key="14">
    <source>
        <dbReference type="EMBL" id="CAF4108284.1"/>
    </source>
</evidence>
<protein>
    <recommendedName>
        <fullName evidence="17">TNF receptor-associated factor</fullName>
    </recommendedName>
</protein>
<comment type="caution">
    <text evidence="14">The sequence shown here is derived from an EMBL/GenBank/DDBJ whole genome shotgun (WGS) entry which is preliminary data.</text>
</comment>
<dbReference type="FunFam" id="2.60.210.10:FF:000017">
    <property type="entry name" value="TNF receptor-associated factor"/>
    <property type="match status" value="1"/>
</dbReference>
<evidence type="ECO:0000313" key="15">
    <source>
        <dbReference type="Proteomes" id="UP000663842"/>
    </source>
</evidence>
<dbReference type="Proteomes" id="UP000663887">
    <property type="component" value="Unassembled WGS sequence"/>
</dbReference>
<name>A0A819VF71_9BILA</name>
<dbReference type="GO" id="GO:0043122">
    <property type="term" value="P:regulation of canonical NF-kappaB signal transduction"/>
    <property type="evidence" value="ECO:0007669"/>
    <property type="project" value="TreeGrafter"/>
</dbReference>
<dbReference type="GO" id="GO:0005737">
    <property type="term" value="C:cytoplasm"/>
    <property type="evidence" value="ECO:0007669"/>
    <property type="project" value="UniProtKB-SubCell"/>
</dbReference>
<dbReference type="CDD" id="cd00270">
    <property type="entry name" value="MATH_TRAF_C"/>
    <property type="match status" value="1"/>
</dbReference>
<evidence type="ECO:0000256" key="7">
    <source>
        <dbReference type="PROSITE-ProRule" id="PRU00207"/>
    </source>
</evidence>
<dbReference type="Pfam" id="PF02176">
    <property type="entry name" value="zf-TRAF"/>
    <property type="match status" value="2"/>
</dbReference>
<dbReference type="GO" id="GO:0007165">
    <property type="term" value="P:signal transduction"/>
    <property type="evidence" value="ECO:0007669"/>
    <property type="project" value="InterPro"/>
</dbReference>
<dbReference type="EMBL" id="CAJOBF010003773">
    <property type="protein sequence ID" value="CAF4108284.1"/>
    <property type="molecule type" value="Genomic_DNA"/>
</dbReference>
<evidence type="ECO:0000313" key="16">
    <source>
        <dbReference type="Proteomes" id="UP000663866"/>
    </source>
</evidence>
<organism evidence="14 15">
    <name type="scientific">Rotaria magnacalcarata</name>
    <dbReference type="NCBI Taxonomy" id="392030"/>
    <lineage>
        <taxon>Eukaryota</taxon>
        <taxon>Metazoa</taxon>
        <taxon>Spiralia</taxon>
        <taxon>Gnathifera</taxon>
        <taxon>Rotifera</taxon>
        <taxon>Eurotatoria</taxon>
        <taxon>Bdelloidea</taxon>
        <taxon>Philodinida</taxon>
        <taxon>Philodinidae</taxon>
        <taxon>Rotaria</taxon>
    </lineage>
</organism>
<feature type="zinc finger region" description="TRAF-type" evidence="7">
    <location>
        <begin position="138"/>
        <end position="181"/>
    </location>
</feature>
<dbReference type="PANTHER" id="PTHR10131:SF151">
    <property type="entry name" value="TNF RECEPTOR ASSOCIATED FACTOR (TRAF) HOMOLOG"/>
    <property type="match status" value="1"/>
</dbReference>
<dbReference type="PIRSF" id="PIRSF015614">
    <property type="entry name" value="TRAF"/>
    <property type="match status" value="1"/>
</dbReference>
<dbReference type="InterPro" id="IPR012227">
    <property type="entry name" value="TNF_rcpt-assoc_TRAF_met"/>
</dbReference>
<dbReference type="PROSITE" id="PS50089">
    <property type="entry name" value="ZF_RING_2"/>
    <property type="match status" value="1"/>
</dbReference>
<proteinExistence type="predicted"/>
<dbReference type="PROSITE" id="PS00518">
    <property type="entry name" value="ZF_RING_1"/>
    <property type="match status" value="1"/>
</dbReference>
<feature type="domain" description="TRAF-type" evidence="10">
    <location>
        <begin position="138"/>
        <end position="181"/>
    </location>
</feature>
<evidence type="ECO:0000256" key="5">
    <source>
        <dbReference type="ARBA" id="ARBA00022771"/>
    </source>
</evidence>
<dbReference type="Gene3D" id="2.60.210.10">
    <property type="entry name" value="Apoptosis, Tumor Necrosis Factor Receptor Associated Protein 2, Chain A"/>
    <property type="match status" value="1"/>
</dbReference>
<reference evidence="14" key="1">
    <citation type="submission" date="2021-02" db="EMBL/GenBank/DDBJ databases">
        <authorList>
            <person name="Nowell W R."/>
        </authorList>
    </citation>
    <scope>NUCLEOTIDE SEQUENCE</scope>
</reference>
<evidence type="ECO:0000256" key="1">
    <source>
        <dbReference type="ARBA" id="ARBA00004496"/>
    </source>
</evidence>
<dbReference type="InterPro" id="IPR001293">
    <property type="entry name" value="Znf_TRAF"/>
</dbReference>
<sequence length="463" mass="53412">MTESPINISVYEGSLLSVRSTGSSKDRLHRMVGAARRKAELQPQWKIGELPLKYRCSSCSNYLRFPIQFENCGHHVCSSCLPDIIRVASRCPTCQQPIAKDKITNANDLEKEVQNLEVYCGYKIKGCDWFGILHDFSVHLETCRFMLTNCLNGCGVKFERRFLSKHQTEDCVKRMIDCEFCHTKIIFEDEISHFSACSEFRIPCPNQCSTKNFPRSQLKNHLDTECLKQEISCPFNDCGCEYRGYRAAFVQHMKESSDSHLSLAGKTISIQKQLIKLYEERSNEQKIYIDLLSRKVNALEKTYGAQYIWRIDNYHEKFQEAHTNKKPTLYSPTFLTSRHGYFLGLSICLFGDGKAKGKYVSLFICIHRGDYDALLSWPFSHRVTFTLLDQNEDVNNRRHLSCSVKPNVCKENNPFLDRPIAERNASFGCPRFAELDAMTKCNYVKDDAIFIKVELDSEEMINI</sequence>
<dbReference type="SMART" id="SM00061">
    <property type="entry name" value="MATH"/>
    <property type="match status" value="1"/>
</dbReference>
<dbReference type="SUPFAM" id="SSF57850">
    <property type="entry name" value="RING/U-box"/>
    <property type="match status" value="1"/>
</dbReference>
<evidence type="ECO:0000256" key="3">
    <source>
        <dbReference type="ARBA" id="ARBA00022723"/>
    </source>
</evidence>
<feature type="domain" description="MATH" evidence="9">
    <location>
        <begin position="304"/>
        <end position="455"/>
    </location>
</feature>
<dbReference type="Proteomes" id="UP000663866">
    <property type="component" value="Unassembled WGS sequence"/>
</dbReference>
<dbReference type="AlphaFoldDB" id="A0A819VF71"/>
<dbReference type="InterPro" id="IPR008974">
    <property type="entry name" value="TRAF-like"/>
</dbReference>
<evidence type="ECO:0008006" key="17">
    <source>
        <dbReference type="Google" id="ProtNLM"/>
    </source>
</evidence>
<keyword evidence="6 7" id="KW-0862">Zinc</keyword>
<evidence type="ECO:0000313" key="13">
    <source>
        <dbReference type="EMBL" id="CAF4052092.1"/>
    </source>
</evidence>
<evidence type="ECO:0000259" key="10">
    <source>
        <dbReference type="PROSITE" id="PS50145"/>
    </source>
</evidence>
<keyword evidence="4" id="KW-0677">Repeat</keyword>
<evidence type="ECO:0000259" key="8">
    <source>
        <dbReference type="PROSITE" id="PS50089"/>
    </source>
</evidence>
<dbReference type="InterPro" id="IPR013083">
    <property type="entry name" value="Znf_RING/FYVE/PHD"/>
</dbReference>
<keyword evidence="2" id="KW-0963">Cytoplasm</keyword>
<dbReference type="InterPro" id="IPR049342">
    <property type="entry name" value="TRAF1-6_MATH_dom"/>
</dbReference>
<dbReference type="SUPFAM" id="SSF49599">
    <property type="entry name" value="TRAF domain-like"/>
    <property type="match status" value="2"/>
</dbReference>
<dbReference type="PROSITE" id="PS50144">
    <property type="entry name" value="MATH"/>
    <property type="match status" value="1"/>
</dbReference>
<dbReference type="EMBL" id="CAJNRF010011669">
    <property type="protein sequence ID" value="CAF2133826.1"/>
    <property type="molecule type" value="Genomic_DNA"/>
</dbReference>
<dbReference type="PANTHER" id="PTHR10131">
    <property type="entry name" value="TNF RECEPTOR ASSOCIATED FACTOR"/>
    <property type="match status" value="1"/>
</dbReference>
<dbReference type="PROSITE" id="PS50145">
    <property type="entry name" value="ZF_TRAF"/>
    <property type="match status" value="2"/>
</dbReference>
<evidence type="ECO:0000259" key="9">
    <source>
        <dbReference type="PROSITE" id="PS50144"/>
    </source>
</evidence>
<dbReference type="Gene3D" id="3.30.40.10">
    <property type="entry name" value="Zinc/RING finger domain, C3HC4 (zinc finger)"/>
    <property type="match status" value="3"/>
</dbReference>
<feature type="domain" description="TRAF-type" evidence="10">
    <location>
        <begin position="192"/>
        <end position="240"/>
    </location>
</feature>
<dbReference type="InterPro" id="IPR001841">
    <property type="entry name" value="Znf_RING"/>
</dbReference>
<keyword evidence="5 7" id="KW-0863">Zinc-finger</keyword>
<keyword evidence="16" id="KW-1185">Reference proteome</keyword>
<dbReference type="GO" id="GO:0042981">
    <property type="term" value="P:regulation of apoptotic process"/>
    <property type="evidence" value="ECO:0007669"/>
    <property type="project" value="InterPro"/>
</dbReference>
<feature type="zinc finger region" description="TRAF-type" evidence="7">
    <location>
        <begin position="192"/>
        <end position="240"/>
    </location>
</feature>
<dbReference type="Pfam" id="PF21355">
    <property type="entry name" value="TRAF-mep_MATH"/>
    <property type="match status" value="1"/>
</dbReference>
<evidence type="ECO:0000313" key="12">
    <source>
        <dbReference type="EMBL" id="CAF2133826.1"/>
    </source>
</evidence>
<keyword evidence="3 7" id="KW-0479">Metal-binding</keyword>
<dbReference type="InterPro" id="IPR002083">
    <property type="entry name" value="MATH/TRAF_dom"/>
</dbReference>
<dbReference type="InterPro" id="IPR018957">
    <property type="entry name" value="Znf_C3HC4_RING-type"/>
</dbReference>
<evidence type="ECO:0000256" key="2">
    <source>
        <dbReference type="ARBA" id="ARBA00022490"/>
    </source>
</evidence>
<evidence type="ECO:0000256" key="4">
    <source>
        <dbReference type="ARBA" id="ARBA00022737"/>
    </source>
</evidence>
<evidence type="ECO:0000256" key="6">
    <source>
        <dbReference type="ARBA" id="ARBA00022833"/>
    </source>
</evidence>
<gene>
    <name evidence="13" type="ORF">OVN521_LOCUS18060</name>
    <name evidence="14" type="ORF">UXM345_LOCUS22664</name>
    <name evidence="12" type="ORF">WKI299_LOCUS26785</name>
    <name evidence="11" type="ORF">XDN619_LOCUS17118</name>
</gene>
<feature type="domain" description="RING-type" evidence="8">
    <location>
        <begin position="56"/>
        <end position="95"/>
    </location>
</feature>
<evidence type="ECO:0000313" key="11">
    <source>
        <dbReference type="EMBL" id="CAF2093195.1"/>
    </source>
</evidence>
<dbReference type="EMBL" id="CAJOBG010003219">
    <property type="protein sequence ID" value="CAF4052092.1"/>
    <property type="molecule type" value="Genomic_DNA"/>
</dbReference>
<dbReference type="GO" id="GO:0008270">
    <property type="term" value="F:zinc ion binding"/>
    <property type="evidence" value="ECO:0007669"/>
    <property type="project" value="UniProtKB-KW"/>
</dbReference>
<comment type="subcellular location">
    <subcellularLocation>
        <location evidence="1">Cytoplasm</location>
    </subcellularLocation>
</comment>
<dbReference type="Proteomes" id="UP000663856">
    <property type="component" value="Unassembled WGS sequence"/>
</dbReference>
<dbReference type="Proteomes" id="UP000663842">
    <property type="component" value="Unassembled WGS sequence"/>
</dbReference>
<dbReference type="EMBL" id="CAJNRG010007303">
    <property type="protein sequence ID" value="CAF2093195.1"/>
    <property type="molecule type" value="Genomic_DNA"/>
</dbReference>
<dbReference type="InterPro" id="IPR017907">
    <property type="entry name" value="Znf_RING_CS"/>
</dbReference>
<dbReference type="Pfam" id="PF00097">
    <property type="entry name" value="zf-C3HC4"/>
    <property type="match status" value="1"/>
</dbReference>